<reference evidence="2" key="1">
    <citation type="submission" date="2022-11" db="UniProtKB">
        <authorList>
            <consortium name="WormBaseParasite"/>
        </authorList>
    </citation>
    <scope>IDENTIFICATION</scope>
</reference>
<name>A0A915A3C7_PARUN</name>
<dbReference type="AlphaFoldDB" id="A0A915A3C7"/>
<dbReference type="Proteomes" id="UP000887569">
    <property type="component" value="Unplaced"/>
</dbReference>
<evidence type="ECO:0000313" key="2">
    <source>
        <dbReference type="WBParaSite" id="PgE292_g001_t01"/>
    </source>
</evidence>
<proteinExistence type="predicted"/>
<accession>A0A915A3C7</accession>
<sequence>MTVIPSITGRIQGADFDATSKTLHIFKERDKAYALTLKGGKVKDYRPGLDLTDHFTGRTHGYSSAPHELPWQTDEGRQLKRDQKGIHLITDDGKRGKKSWVLATTSSDAVDYMMLFMPHTINPL</sequence>
<keyword evidence="1" id="KW-1185">Reference proteome</keyword>
<organism evidence="1 2">
    <name type="scientific">Parascaris univalens</name>
    <name type="common">Nematode worm</name>
    <dbReference type="NCBI Taxonomy" id="6257"/>
    <lineage>
        <taxon>Eukaryota</taxon>
        <taxon>Metazoa</taxon>
        <taxon>Ecdysozoa</taxon>
        <taxon>Nematoda</taxon>
        <taxon>Chromadorea</taxon>
        <taxon>Rhabditida</taxon>
        <taxon>Spirurina</taxon>
        <taxon>Ascaridomorpha</taxon>
        <taxon>Ascaridoidea</taxon>
        <taxon>Ascarididae</taxon>
        <taxon>Parascaris</taxon>
    </lineage>
</organism>
<protein>
    <submittedName>
        <fullName evidence="2">Uncharacterized protein</fullName>
    </submittedName>
</protein>
<evidence type="ECO:0000313" key="1">
    <source>
        <dbReference type="Proteomes" id="UP000887569"/>
    </source>
</evidence>
<dbReference type="WBParaSite" id="PgE292_g001_t01">
    <property type="protein sequence ID" value="PgE292_g001_t01"/>
    <property type="gene ID" value="PgE292_g001"/>
</dbReference>